<feature type="signal peptide" evidence="4">
    <location>
        <begin position="1"/>
        <end position="21"/>
    </location>
</feature>
<keyword evidence="7" id="KW-1185">Reference proteome</keyword>
<dbReference type="Gene3D" id="2.30.30.760">
    <property type="match status" value="1"/>
</dbReference>
<gene>
    <name evidence="6" type="ORF">SAMN05216200_104228</name>
</gene>
<keyword evidence="3 4" id="KW-0574">Periplasm</keyword>
<keyword evidence="6" id="KW-0282">Flagellum</keyword>
<comment type="similarity">
    <text evidence="4">Belongs to the FlgA family.</text>
</comment>
<dbReference type="SMART" id="SM00858">
    <property type="entry name" value="SAF"/>
    <property type="match status" value="1"/>
</dbReference>
<dbReference type="PANTHER" id="PTHR36307:SF1">
    <property type="entry name" value="FLAGELLA BASAL BODY P-RING FORMATION PROTEIN FLGA"/>
    <property type="match status" value="1"/>
</dbReference>
<reference evidence="6 7" key="1">
    <citation type="submission" date="2016-12" db="EMBL/GenBank/DDBJ databases">
        <authorList>
            <person name="Song W.-J."/>
            <person name="Kurnit D.M."/>
        </authorList>
    </citation>
    <scope>NUCLEOTIDE SEQUENCE [LARGE SCALE GENOMIC DNA]</scope>
    <source>
        <strain evidence="6 7">CGMCC 1.10808</strain>
    </source>
</reference>
<dbReference type="GO" id="GO:0042597">
    <property type="term" value="C:periplasmic space"/>
    <property type="evidence" value="ECO:0007669"/>
    <property type="project" value="UniProtKB-SubCell"/>
</dbReference>
<dbReference type="InterPro" id="IPR017585">
    <property type="entry name" value="SAF_FlgA"/>
</dbReference>
<dbReference type="AlphaFoldDB" id="A0A1M7T666"/>
<dbReference type="CDD" id="cd11614">
    <property type="entry name" value="SAF_CpaB_FlgA_like"/>
    <property type="match status" value="1"/>
</dbReference>
<evidence type="ECO:0000313" key="7">
    <source>
        <dbReference type="Proteomes" id="UP000184066"/>
    </source>
</evidence>
<evidence type="ECO:0000256" key="1">
    <source>
        <dbReference type="ARBA" id="ARBA00004418"/>
    </source>
</evidence>
<evidence type="ECO:0000256" key="3">
    <source>
        <dbReference type="ARBA" id="ARBA00022764"/>
    </source>
</evidence>
<evidence type="ECO:0000256" key="4">
    <source>
        <dbReference type="RuleBase" id="RU362063"/>
    </source>
</evidence>
<dbReference type="InterPro" id="IPR039246">
    <property type="entry name" value="Flagellar_FlgA"/>
</dbReference>
<feature type="domain" description="SAF" evidence="5">
    <location>
        <begin position="27"/>
        <end position="87"/>
    </location>
</feature>
<sequence>MRKLLFMAMLLLVGATDPGVAAQTDPESVVIATRTIRSRSIIGPEDVALATNRAAPPGAVTDVEAVVGKEARTSIYAGRPIMRGHVQDPAIVERNELVRLIFRKGALFIAADGRALERGGLGQRVTVMNLDSRATVVGRVSGPGEVEVSR</sequence>
<dbReference type="InterPro" id="IPR013974">
    <property type="entry name" value="SAF"/>
</dbReference>
<evidence type="ECO:0000256" key="2">
    <source>
        <dbReference type="ARBA" id="ARBA00022729"/>
    </source>
</evidence>
<dbReference type="Gene3D" id="3.90.1210.10">
    <property type="entry name" value="Antifreeze-like/N-acetylneuraminic acid synthase C-terminal domain"/>
    <property type="match status" value="1"/>
</dbReference>
<name>A0A1M7T666_9RHOB</name>
<dbReference type="OrthoDB" id="7619725at2"/>
<dbReference type="EMBL" id="FRDL01000004">
    <property type="protein sequence ID" value="SHN66223.1"/>
    <property type="molecule type" value="Genomic_DNA"/>
</dbReference>
<comment type="subcellular location">
    <subcellularLocation>
        <location evidence="1 4">Periplasm</location>
    </subcellularLocation>
</comment>
<organism evidence="6 7">
    <name type="scientific">Oceanicella actignis</name>
    <dbReference type="NCBI Taxonomy" id="1189325"/>
    <lineage>
        <taxon>Bacteria</taxon>
        <taxon>Pseudomonadati</taxon>
        <taxon>Pseudomonadota</taxon>
        <taxon>Alphaproteobacteria</taxon>
        <taxon>Rhodobacterales</taxon>
        <taxon>Paracoccaceae</taxon>
        <taxon>Oceanicella</taxon>
    </lineage>
</organism>
<comment type="function">
    <text evidence="4">Involved in the assembly process of the P-ring formation. It may associate with FlgF on the rod constituting a structure essential for the P-ring assembly or may act as a modulator protein for the P-ring assembly.</text>
</comment>
<dbReference type="PANTHER" id="PTHR36307">
    <property type="entry name" value="FLAGELLA BASAL BODY P-RING FORMATION PROTEIN FLGA"/>
    <property type="match status" value="1"/>
</dbReference>
<keyword evidence="6" id="KW-0969">Cilium</keyword>
<proteinExistence type="inferred from homology"/>
<accession>A0A1M7T666</accession>
<keyword evidence="2 4" id="KW-0732">Signal</keyword>
<feature type="chain" id="PRO_5009735620" description="Flagella basal body P-ring formation protein FlgA" evidence="4">
    <location>
        <begin position="22"/>
        <end position="150"/>
    </location>
</feature>
<dbReference type="GO" id="GO:0044780">
    <property type="term" value="P:bacterial-type flagellum assembly"/>
    <property type="evidence" value="ECO:0007669"/>
    <property type="project" value="InterPro"/>
</dbReference>
<dbReference type="RefSeq" id="WP_072747178.1">
    <property type="nucleotide sequence ID" value="NZ_FOHL01000004.1"/>
</dbReference>
<dbReference type="Proteomes" id="UP000184066">
    <property type="component" value="Unassembled WGS sequence"/>
</dbReference>
<keyword evidence="6" id="KW-0966">Cell projection</keyword>
<protein>
    <recommendedName>
        <fullName evidence="4">Flagella basal body P-ring formation protein FlgA</fullName>
    </recommendedName>
</protein>
<dbReference type="Pfam" id="PF13144">
    <property type="entry name" value="ChapFlgA"/>
    <property type="match status" value="1"/>
</dbReference>
<dbReference type="STRING" id="1189325.SAMN04488119_104228"/>
<evidence type="ECO:0000259" key="5">
    <source>
        <dbReference type="SMART" id="SM00858"/>
    </source>
</evidence>
<dbReference type="NCBIfam" id="TIGR03170">
    <property type="entry name" value="flgA_cterm"/>
    <property type="match status" value="1"/>
</dbReference>
<evidence type="ECO:0000313" key="6">
    <source>
        <dbReference type="EMBL" id="SHN66223.1"/>
    </source>
</evidence>
<keyword evidence="4" id="KW-1005">Bacterial flagellum biogenesis</keyword>